<evidence type="ECO:0000313" key="1">
    <source>
        <dbReference type="EMBL" id="MDR6268868.1"/>
    </source>
</evidence>
<reference evidence="1 2" key="1">
    <citation type="submission" date="2023-07" db="EMBL/GenBank/DDBJ databases">
        <title>Sequencing the genomes of 1000 actinobacteria strains.</title>
        <authorList>
            <person name="Klenk H.-P."/>
        </authorList>
    </citation>
    <scope>NUCLEOTIDE SEQUENCE [LARGE SCALE GENOMIC DNA]</scope>
    <source>
        <strain evidence="1 2">DSM 14555</strain>
    </source>
</reference>
<dbReference type="Proteomes" id="UP001185069">
    <property type="component" value="Unassembled WGS sequence"/>
</dbReference>
<sequence length="381" mass="41976">MTTQPFVLLVDDDPAQEAFALLLSQQGVEAKHVLPGDLLVDDLDRASLVLIDEFIEDWPARDLAKDELGLFVRDGIALASVLRSALDGRGPSPDTEPKPKNTAFVLRTGHLDVLGAGTPAFIRPMAIASRHDLEWAAEKTRMTAKALASLAIATSKLPTDWSNPVDPVAQLAWLDLPQAHWRDDAIAQIELCRPPWSVLAATSAGRRWLSWFLQRILPFPTFLVDDRRAASYLGLKPSALDDIVGGENQVAEMLSGAEYRGQLADFSGRRWWRAGISAVRGLALESSYGRMSEDVARSIALLHGKELETLGLQRPVFQIDDNYNLVDEPLEITDAVRLQPDDWPSYADDPWLATASIDIEQSLAKLVVIDDRNSGADKNDE</sequence>
<evidence type="ECO:0000313" key="2">
    <source>
        <dbReference type="Proteomes" id="UP001185069"/>
    </source>
</evidence>
<accession>A0ABU1J8X6</accession>
<proteinExistence type="predicted"/>
<organism evidence="1 2">
    <name type="scientific">Arthrobacter russicus</name>
    <dbReference type="NCBI Taxonomy" id="172040"/>
    <lineage>
        <taxon>Bacteria</taxon>
        <taxon>Bacillati</taxon>
        <taxon>Actinomycetota</taxon>
        <taxon>Actinomycetes</taxon>
        <taxon>Micrococcales</taxon>
        <taxon>Micrococcaceae</taxon>
        <taxon>Arthrobacter</taxon>
    </lineage>
</organism>
<gene>
    <name evidence="1" type="ORF">JOE69_001106</name>
</gene>
<dbReference type="EMBL" id="JAVDQF010000001">
    <property type="protein sequence ID" value="MDR6268868.1"/>
    <property type="molecule type" value="Genomic_DNA"/>
</dbReference>
<keyword evidence="2" id="KW-1185">Reference proteome</keyword>
<dbReference type="RefSeq" id="WP_309796774.1">
    <property type="nucleotide sequence ID" value="NZ_BAAAHY010000006.1"/>
</dbReference>
<name>A0ABU1J8X6_9MICC</name>
<comment type="caution">
    <text evidence="1">The sequence shown here is derived from an EMBL/GenBank/DDBJ whole genome shotgun (WGS) entry which is preliminary data.</text>
</comment>
<protein>
    <submittedName>
        <fullName evidence="1">Uncharacterized protein</fullName>
    </submittedName>
</protein>